<keyword evidence="6" id="KW-0472">Membrane</keyword>
<dbReference type="Proteomes" id="UP000264006">
    <property type="component" value="Chromosome"/>
</dbReference>
<keyword evidence="3" id="KW-0547">Nucleotide-binding</keyword>
<dbReference type="InterPro" id="IPR013611">
    <property type="entry name" value="Transp-assoc_OB_typ2"/>
</dbReference>
<keyword evidence="1" id="KW-0813">Transport</keyword>
<dbReference type="PANTHER" id="PTHR43875:SF15">
    <property type="entry name" value="TREHALOSE IMPORT ATP-BINDING PROTEIN SUGC"/>
    <property type="match status" value="1"/>
</dbReference>
<dbReference type="KEGG" id="euz:DVS28_a3824"/>
<reference evidence="8 9" key="1">
    <citation type="submission" date="2018-09" db="EMBL/GenBank/DDBJ databases">
        <title>Complete genome sequence of Euzebya sp. DY32-46 isolated from seawater of Pacific Ocean.</title>
        <authorList>
            <person name="Xu L."/>
            <person name="Wu Y.-H."/>
            <person name="Xu X.-W."/>
        </authorList>
    </citation>
    <scope>NUCLEOTIDE SEQUENCE [LARGE SCALE GENOMIC DNA]</scope>
    <source>
        <strain evidence="8 9">DY32-46</strain>
    </source>
</reference>
<gene>
    <name evidence="8" type="ORF">DVS28_a3824</name>
</gene>
<dbReference type="InterPro" id="IPR003593">
    <property type="entry name" value="AAA+_ATPase"/>
</dbReference>
<protein>
    <submittedName>
        <fullName evidence="8">Glycerol-3-phosphate ABC transporter, ATP-binding protein UgpC</fullName>
    </submittedName>
</protein>
<dbReference type="Pfam" id="PF00005">
    <property type="entry name" value="ABC_tran"/>
    <property type="match status" value="1"/>
</dbReference>
<keyword evidence="9" id="KW-1185">Reference proteome</keyword>
<name>A0A346Y1Z9_9ACTN</name>
<dbReference type="SUPFAM" id="SSF52540">
    <property type="entry name" value="P-loop containing nucleoside triphosphate hydrolases"/>
    <property type="match status" value="1"/>
</dbReference>
<dbReference type="OrthoDB" id="9802264at2"/>
<evidence type="ECO:0000256" key="3">
    <source>
        <dbReference type="ARBA" id="ARBA00022741"/>
    </source>
</evidence>
<dbReference type="AlphaFoldDB" id="A0A346Y1Z9"/>
<organism evidence="8 9">
    <name type="scientific">Euzebya pacifica</name>
    <dbReference type="NCBI Taxonomy" id="1608957"/>
    <lineage>
        <taxon>Bacteria</taxon>
        <taxon>Bacillati</taxon>
        <taxon>Actinomycetota</taxon>
        <taxon>Nitriliruptoria</taxon>
        <taxon>Euzebyales</taxon>
    </lineage>
</organism>
<dbReference type="GO" id="GO:0016887">
    <property type="term" value="F:ATP hydrolysis activity"/>
    <property type="evidence" value="ECO:0007669"/>
    <property type="project" value="InterPro"/>
</dbReference>
<dbReference type="Gene3D" id="3.40.50.300">
    <property type="entry name" value="P-loop containing nucleotide triphosphate hydrolases"/>
    <property type="match status" value="1"/>
</dbReference>
<evidence type="ECO:0000256" key="6">
    <source>
        <dbReference type="ARBA" id="ARBA00023136"/>
    </source>
</evidence>
<accession>A0A346Y1Z9</accession>
<evidence type="ECO:0000256" key="2">
    <source>
        <dbReference type="ARBA" id="ARBA00022475"/>
    </source>
</evidence>
<dbReference type="InterPro" id="IPR008995">
    <property type="entry name" value="Mo/tungstate-bd_C_term_dom"/>
</dbReference>
<feature type="domain" description="ABC transporter" evidence="7">
    <location>
        <begin position="1"/>
        <end position="237"/>
    </location>
</feature>
<dbReference type="InterPro" id="IPR047641">
    <property type="entry name" value="ABC_transpr_MalK/UgpC-like"/>
</dbReference>
<dbReference type="Gene3D" id="2.40.50.140">
    <property type="entry name" value="Nucleic acid-binding proteins"/>
    <property type="match status" value="1"/>
</dbReference>
<proteinExistence type="predicted"/>
<dbReference type="GO" id="GO:0140359">
    <property type="term" value="F:ABC-type transporter activity"/>
    <property type="evidence" value="ECO:0007669"/>
    <property type="project" value="UniProtKB-ARBA"/>
</dbReference>
<dbReference type="InterPro" id="IPR012340">
    <property type="entry name" value="NA-bd_OB-fold"/>
</dbReference>
<dbReference type="InterPro" id="IPR017871">
    <property type="entry name" value="ABC_transporter-like_CS"/>
</dbReference>
<dbReference type="PANTHER" id="PTHR43875">
    <property type="entry name" value="MALTODEXTRIN IMPORT ATP-BINDING PROTEIN MSMX"/>
    <property type="match status" value="1"/>
</dbReference>
<evidence type="ECO:0000259" key="7">
    <source>
        <dbReference type="PROSITE" id="PS50893"/>
    </source>
</evidence>
<dbReference type="Gene3D" id="2.40.50.100">
    <property type="match status" value="1"/>
</dbReference>
<keyword evidence="2" id="KW-1003">Cell membrane</keyword>
<evidence type="ECO:0000313" key="9">
    <source>
        <dbReference type="Proteomes" id="UP000264006"/>
    </source>
</evidence>
<evidence type="ECO:0000256" key="5">
    <source>
        <dbReference type="ARBA" id="ARBA00022967"/>
    </source>
</evidence>
<dbReference type="EMBL" id="CP031165">
    <property type="protein sequence ID" value="AXV08496.1"/>
    <property type="molecule type" value="Genomic_DNA"/>
</dbReference>
<dbReference type="GO" id="GO:0055052">
    <property type="term" value="C:ATP-binding cassette (ABC) transporter complex, substrate-binding subunit-containing"/>
    <property type="evidence" value="ECO:0007669"/>
    <property type="project" value="TreeGrafter"/>
</dbReference>
<dbReference type="FunFam" id="3.40.50.300:FF:000042">
    <property type="entry name" value="Maltose/maltodextrin ABC transporter, ATP-binding protein"/>
    <property type="match status" value="1"/>
</dbReference>
<sequence>MAWHDVRRVHPGRRGRPDVVALDGLTLEGPPGELLVLVGPSGSGKSTALRALAGIETLDAGSVHIDGADVSAVAAHERDVAMVFQDLALFPHMTVADNVLFGASLRRLPEAEQRTVLADVAEQLDLQDLLDRRPSELSGGQQQRVALARALVRKPAVFLLDEPLSNLDARLRLDARTRIVALQRRLGITMVHVTHDQTEAMTMGDRIAVLRDGRLEQVGTPREVYDEPATSFVASFLGMPPMNLLPGSVPLAGAVPPDAATVGVRPEDLVFVDDGPLAGRVLQVEDLGSEVVVLVDTDHGIVHVRRGVREPLPSTSSVTLGLAPGGRVHRFDADGLRLSTVGG</sequence>
<dbReference type="InterPro" id="IPR003439">
    <property type="entry name" value="ABC_transporter-like_ATP-bd"/>
</dbReference>
<evidence type="ECO:0000313" key="8">
    <source>
        <dbReference type="EMBL" id="AXV08496.1"/>
    </source>
</evidence>
<dbReference type="SMART" id="SM00382">
    <property type="entry name" value="AAA"/>
    <property type="match status" value="1"/>
</dbReference>
<dbReference type="PROSITE" id="PS00211">
    <property type="entry name" value="ABC_TRANSPORTER_1"/>
    <property type="match status" value="1"/>
</dbReference>
<evidence type="ECO:0000256" key="4">
    <source>
        <dbReference type="ARBA" id="ARBA00022840"/>
    </source>
</evidence>
<keyword evidence="4 8" id="KW-0067">ATP-binding</keyword>
<dbReference type="InterPro" id="IPR027417">
    <property type="entry name" value="P-loop_NTPase"/>
</dbReference>
<dbReference type="PROSITE" id="PS50893">
    <property type="entry name" value="ABC_TRANSPORTER_2"/>
    <property type="match status" value="1"/>
</dbReference>
<dbReference type="SUPFAM" id="SSF50331">
    <property type="entry name" value="MOP-like"/>
    <property type="match status" value="1"/>
</dbReference>
<keyword evidence="5" id="KW-1278">Translocase</keyword>
<dbReference type="GO" id="GO:0005524">
    <property type="term" value="F:ATP binding"/>
    <property type="evidence" value="ECO:0007669"/>
    <property type="project" value="UniProtKB-KW"/>
</dbReference>
<evidence type="ECO:0000256" key="1">
    <source>
        <dbReference type="ARBA" id="ARBA00022448"/>
    </source>
</evidence>
<dbReference type="Pfam" id="PF08402">
    <property type="entry name" value="TOBE_2"/>
    <property type="match status" value="1"/>
</dbReference>